<comment type="pathway">
    <text evidence="1">Amino-acid biosynthesis; L-asparagine biosynthesis; L-asparagine from L-aspartate (L-Gln route): step 1/1.</text>
</comment>
<sequence length="580" mass="63294">MESFAAIIPLSPEQGPSVVQKRGGEADASAMTVRQDRPFFLATSANIPLMRCGDAIVLGSIFATGKSDPAHLPPDFAQAVDEPRLRRISRYYWGNFLAIMPDADRHGFHILRSPFSRLPCFYARQHDRLIVASDMEAMAMAGWTRRGVAWTDIARRLALRDIPADRTCLEGVEELRGGSCLYVSPGAVRLSRVWSPWAQAGRRHWIDNRERAAGLIRNAISTATRGSTLGSQWAIVLLSGGLDSSVLAASLSTHGCPYDSLNLSSQGGVGDERVFARMVASRLGIPQIEARWEVDMVDLTRSDAHGQPNPIARSFMQGTTKLLQEAVCRTGADLTLDGGGGDNVFFALRSVAPVADALRRGGSLTEAAATALSIAKLAEVGVGTVLRRAAARIFRRSPAFRWPVETSFLSSDIVGDSALVPNHPWLEPPRDAEAGTAAHIAMIVAAQGWAESCDLLSPVRHVTPLASQPVVEACLKIPSWWWYRDGQNRIIARDAFRDRLPAEILDRRVKGTPDSYVAQIYEANRPLIRAMLLDGALRRAGLIDVPRLERALDAEGIVQGTDYLRIMQLVDVEAWIAGQS</sequence>
<evidence type="ECO:0000256" key="3">
    <source>
        <dbReference type="ARBA" id="ARBA00048741"/>
    </source>
</evidence>
<dbReference type="Gene3D" id="3.40.50.620">
    <property type="entry name" value="HUPs"/>
    <property type="match status" value="2"/>
</dbReference>
<dbReference type="AlphaFoldDB" id="A0A081R9E8"/>
<reference evidence="5 6" key="1">
    <citation type="submission" date="2014-02" db="EMBL/GenBank/DDBJ databases">
        <title>Whole genome sequence of Sphingobium chlorophenolicum NBRC 16172.</title>
        <authorList>
            <person name="Gan H.M."/>
            <person name="Gan H.Y."/>
            <person name="Chew T.H."/>
            <person name="Savka M.A."/>
        </authorList>
    </citation>
    <scope>NUCLEOTIDE SEQUENCE [LARGE SCALE GENOMIC DNA]</scope>
    <source>
        <strain evidence="5 6">NBRC 16172</strain>
    </source>
</reference>
<keyword evidence="5" id="KW-0436">Ligase</keyword>
<dbReference type="PANTHER" id="PTHR43284">
    <property type="entry name" value="ASPARAGINE SYNTHETASE (GLUTAMINE-HYDROLYZING)"/>
    <property type="match status" value="1"/>
</dbReference>
<dbReference type="SUPFAM" id="SSF52402">
    <property type="entry name" value="Adenine nucleotide alpha hydrolases-like"/>
    <property type="match status" value="1"/>
</dbReference>
<dbReference type="EC" id="6.3.5.4" evidence="2"/>
<comment type="caution">
    <text evidence="5">The sequence shown here is derived from an EMBL/GenBank/DDBJ whole genome shotgun (WGS) entry which is preliminary data.</text>
</comment>
<dbReference type="InterPro" id="IPR029055">
    <property type="entry name" value="Ntn_hydrolases_N"/>
</dbReference>
<dbReference type="Gene3D" id="3.60.20.10">
    <property type="entry name" value="Glutamine Phosphoribosylpyrophosphate, subunit 1, domain 1"/>
    <property type="match status" value="1"/>
</dbReference>
<dbReference type="Proteomes" id="UP000028411">
    <property type="component" value="Unassembled WGS sequence"/>
</dbReference>
<dbReference type="InterPro" id="IPR014729">
    <property type="entry name" value="Rossmann-like_a/b/a_fold"/>
</dbReference>
<evidence type="ECO:0000313" key="5">
    <source>
        <dbReference type="EMBL" id="KEQ51821.1"/>
    </source>
</evidence>
<organism evidence="5 6">
    <name type="scientific">Sphingobium chlorophenolicum</name>
    <dbReference type="NCBI Taxonomy" id="46429"/>
    <lineage>
        <taxon>Bacteria</taxon>
        <taxon>Pseudomonadati</taxon>
        <taxon>Pseudomonadota</taxon>
        <taxon>Alphaproteobacteria</taxon>
        <taxon>Sphingomonadales</taxon>
        <taxon>Sphingomonadaceae</taxon>
        <taxon>Sphingobium</taxon>
    </lineage>
</organism>
<feature type="domain" description="Asparagine synthetase" evidence="4">
    <location>
        <begin position="222"/>
        <end position="576"/>
    </location>
</feature>
<evidence type="ECO:0000313" key="6">
    <source>
        <dbReference type="Proteomes" id="UP000028411"/>
    </source>
</evidence>
<dbReference type="RefSeq" id="WP_037455959.1">
    <property type="nucleotide sequence ID" value="NZ_JFHR01000062.1"/>
</dbReference>
<dbReference type="InterPro" id="IPR051786">
    <property type="entry name" value="ASN_synthetase/amidase"/>
</dbReference>
<dbReference type="InterPro" id="IPR001962">
    <property type="entry name" value="Asn_synthase"/>
</dbReference>
<dbReference type="SUPFAM" id="SSF56235">
    <property type="entry name" value="N-terminal nucleophile aminohydrolases (Ntn hydrolases)"/>
    <property type="match status" value="1"/>
</dbReference>
<dbReference type="OrthoDB" id="7053173at2"/>
<accession>A0A081R9E8</accession>
<dbReference type="PANTHER" id="PTHR43284:SF1">
    <property type="entry name" value="ASPARAGINE SYNTHETASE"/>
    <property type="match status" value="1"/>
</dbReference>
<dbReference type="PATRIC" id="fig|46429.4.peg.3885"/>
<comment type="catalytic activity">
    <reaction evidence="3">
        <text>L-aspartate + L-glutamine + ATP + H2O = L-asparagine + L-glutamate + AMP + diphosphate + H(+)</text>
        <dbReference type="Rhea" id="RHEA:12228"/>
        <dbReference type="ChEBI" id="CHEBI:15377"/>
        <dbReference type="ChEBI" id="CHEBI:15378"/>
        <dbReference type="ChEBI" id="CHEBI:29985"/>
        <dbReference type="ChEBI" id="CHEBI:29991"/>
        <dbReference type="ChEBI" id="CHEBI:30616"/>
        <dbReference type="ChEBI" id="CHEBI:33019"/>
        <dbReference type="ChEBI" id="CHEBI:58048"/>
        <dbReference type="ChEBI" id="CHEBI:58359"/>
        <dbReference type="ChEBI" id="CHEBI:456215"/>
        <dbReference type="EC" id="6.3.5.4"/>
    </reaction>
</comment>
<evidence type="ECO:0000259" key="4">
    <source>
        <dbReference type="Pfam" id="PF00733"/>
    </source>
</evidence>
<evidence type="ECO:0000256" key="1">
    <source>
        <dbReference type="ARBA" id="ARBA00005187"/>
    </source>
</evidence>
<dbReference type="Pfam" id="PF00733">
    <property type="entry name" value="Asn_synthase"/>
    <property type="match status" value="1"/>
</dbReference>
<proteinExistence type="predicted"/>
<gene>
    <name evidence="5" type="ORF">BV95_03895</name>
</gene>
<evidence type="ECO:0000256" key="2">
    <source>
        <dbReference type="ARBA" id="ARBA00012737"/>
    </source>
</evidence>
<protein>
    <recommendedName>
        <fullName evidence="2">asparagine synthase (glutamine-hydrolyzing)</fullName>
        <ecNumber evidence="2">6.3.5.4</ecNumber>
    </recommendedName>
</protein>
<dbReference type="EMBL" id="JFHR01000062">
    <property type="protein sequence ID" value="KEQ51821.1"/>
    <property type="molecule type" value="Genomic_DNA"/>
</dbReference>
<name>A0A081R9E8_SPHCR</name>
<dbReference type="GO" id="GO:0006529">
    <property type="term" value="P:asparagine biosynthetic process"/>
    <property type="evidence" value="ECO:0007669"/>
    <property type="project" value="InterPro"/>
</dbReference>
<dbReference type="eggNOG" id="COG0367">
    <property type="taxonomic scope" value="Bacteria"/>
</dbReference>
<dbReference type="GO" id="GO:0004066">
    <property type="term" value="F:asparagine synthase (glutamine-hydrolyzing) activity"/>
    <property type="evidence" value="ECO:0007669"/>
    <property type="project" value="UniProtKB-EC"/>
</dbReference>